<accession>A0A0U5FZ72</accession>
<dbReference type="SUPFAM" id="SSF48371">
    <property type="entry name" value="ARM repeat"/>
    <property type="match status" value="1"/>
</dbReference>
<reference evidence="4" key="1">
    <citation type="journal article" date="2016" name="Genome Announc.">
        <title>Draft genome sequences of fungus Aspergillus calidoustus.</title>
        <authorList>
            <person name="Horn F."/>
            <person name="Linde J."/>
            <person name="Mattern D.J."/>
            <person name="Walther G."/>
            <person name="Guthke R."/>
            <person name="Scherlach K."/>
            <person name="Martin K."/>
            <person name="Brakhage A.A."/>
            <person name="Petzke L."/>
            <person name="Valiante V."/>
        </authorList>
    </citation>
    <scope>NUCLEOTIDE SEQUENCE [LARGE SCALE GENOMIC DNA]</scope>
    <source>
        <strain evidence="4">SF006504</strain>
    </source>
</reference>
<dbReference type="EMBL" id="CDMC01000003">
    <property type="protein sequence ID" value="CEL02447.1"/>
    <property type="molecule type" value="Genomic_DNA"/>
</dbReference>
<organism evidence="3 4">
    <name type="scientific">Aspergillus calidoustus</name>
    <dbReference type="NCBI Taxonomy" id="454130"/>
    <lineage>
        <taxon>Eukaryota</taxon>
        <taxon>Fungi</taxon>
        <taxon>Dikarya</taxon>
        <taxon>Ascomycota</taxon>
        <taxon>Pezizomycotina</taxon>
        <taxon>Eurotiomycetes</taxon>
        <taxon>Eurotiomycetidae</taxon>
        <taxon>Eurotiales</taxon>
        <taxon>Aspergillaceae</taxon>
        <taxon>Aspergillus</taxon>
        <taxon>Aspergillus subgen. Nidulantes</taxon>
    </lineage>
</organism>
<name>A0A0U5FZ72_ASPCI</name>
<dbReference type="InterPro" id="IPR058681">
    <property type="entry name" value="HEAT_MEC1_N"/>
</dbReference>
<evidence type="ECO:0000259" key="2">
    <source>
        <dbReference type="Pfam" id="PF25385"/>
    </source>
</evidence>
<feature type="domain" description="Serine/threonine-protein kinase MEC1 HEAT repeats" evidence="2">
    <location>
        <begin position="159"/>
        <end position="381"/>
    </location>
</feature>
<keyword evidence="4" id="KW-1185">Reference proteome</keyword>
<feature type="compositionally biased region" description="Basic and acidic residues" evidence="1">
    <location>
        <begin position="129"/>
        <end position="147"/>
    </location>
</feature>
<dbReference type="Pfam" id="PF25385">
    <property type="entry name" value="HEAT_MEC1_N"/>
    <property type="match status" value="1"/>
</dbReference>
<dbReference type="Proteomes" id="UP000054771">
    <property type="component" value="Unassembled WGS sequence"/>
</dbReference>
<gene>
    <name evidence="3" type="ORF">ASPCAL03617</name>
</gene>
<dbReference type="STRING" id="454130.A0A0U5FZ72"/>
<dbReference type="AlphaFoldDB" id="A0A0U5FZ72"/>
<feature type="region of interest" description="Disordered" evidence="1">
    <location>
        <begin position="125"/>
        <end position="147"/>
    </location>
</feature>
<evidence type="ECO:0000313" key="4">
    <source>
        <dbReference type="Proteomes" id="UP000054771"/>
    </source>
</evidence>
<evidence type="ECO:0000256" key="1">
    <source>
        <dbReference type="SAM" id="MobiDB-lite"/>
    </source>
</evidence>
<evidence type="ECO:0000313" key="3">
    <source>
        <dbReference type="EMBL" id="CEL02447.1"/>
    </source>
</evidence>
<dbReference type="OrthoDB" id="381190at2759"/>
<protein>
    <recommendedName>
        <fullName evidence="2">Serine/threonine-protein kinase MEC1 HEAT repeats domain-containing protein</fullName>
    </recommendedName>
</protein>
<dbReference type="InterPro" id="IPR016024">
    <property type="entry name" value="ARM-type_fold"/>
</dbReference>
<sequence length="402" mass="44864">MELAYDFIETLMNMSFTDILIHSPTLQLELGQFINDSTKLPGCTGRHLKCIRRLQPSLSDAIKRPAFQSLEPNLQTAIQNTFSRVMQTTSRSNSNGISALTDNDGDKTMLDSFASTQGLAIHQIADDGQDGHTPERRRTGAAQDKTDDGVDKLMSKLMGILRADSPTSLENLKLATSKSFSALSEQEKREFLDDLSHLPCAMAGSSSMALKHQSRGGQLCHVCDDERYDEAQKIPQCYDSETLSQILAFMVPKISRSSTLRVSTMIALKRMLMHTSSLAHLQLSNSVFGDFLLSSLRSSVRELRVVAGQSTVCFVRKSLDHETRRSNFVVLLEWVKSLSEKQETALHETCIMSLCRLAKFSNDEEMNIILLRLIEYLGHTNPFICGVAYTEVCDDSKTSDYL</sequence>
<proteinExistence type="predicted"/>